<feature type="domain" description="Asparaginase/glutaminase C-terminal" evidence="5">
    <location>
        <begin position="230"/>
        <end position="344"/>
    </location>
</feature>
<evidence type="ECO:0000256" key="3">
    <source>
        <dbReference type="PROSITE-ProRule" id="PRU10100"/>
    </source>
</evidence>
<dbReference type="InterPro" id="IPR037152">
    <property type="entry name" value="L-asparaginase_N_sf"/>
</dbReference>
<dbReference type="PANTHER" id="PTHR11707">
    <property type="entry name" value="L-ASPARAGINASE"/>
    <property type="match status" value="1"/>
</dbReference>
<keyword evidence="2" id="KW-0378">Hydrolase</keyword>
<gene>
    <name evidence="6" type="ORF">OO013_07495</name>
</gene>
<dbReference type="SMART" id="SM00870">
    <property type="entry name" value="Asparaginase"/>
    <property type="match status" value="1"/>
</dbReference>
<dbReference type="InterPro" id="IPR036152">
    <property type="entry name" value="Asp/glu_Ase-like_sf"/>
</dbReference>
<reference evidence="6 7" key="1">
    <citation type="submission" date="2022-11" db="EMBL/GenBank/DDBJ databases">
        <title>The characterization of three novel Bacteroidetes species and genomic analysis of their roles in tidal elemental geochemical cycles.</title>
        <authorList>
            <person name="Ma K."/>
        </authorList>
    </citation>
    <scope>NUCLEOTIDE SEQUENCE [LARGE SCALE GENOMIC DNA]</scope>
    <source>
        <strain evidence="6 7">M17</strain>
    </source>
</reference>
<dbReference type="Pfam" id="PF17763">
    <property type="entry name" value="Asparaginase_C"/>
    <property type="match status" value="1"/>
</dbReference>
<dbReference type="SUPFAM" id="SSF53774">
    <property type="entry name" value="Glutaminase/Asparaginase"/>
    <property type="match status" value="1"/>
</dbReference>
<evidence type="ECO:0000259" key="4">
    <source>
        <dbReference type="Pfam" id="PF00710"/>
    </source>
</evidence>
<dbReference type="PRINTS" id="PR00139">
    <property type="entry name" value="ASNGLNASE"/>
</dbReference>
<protein>
    <recommendedName>
        <fullName evidence="1">asparaginase</fullName>
        <ecNumber evidence="1">3.5.1.1</ecNumber>
    </recommendedName>
</protein>
<dbReference type="RefSeq" id="WP_266056105.1">
    <property type="nucleotide sequence ID" value="NZ_JAPFQN010000004.1"/>
</dbReference>
<dbReference type="InterPro" id="IPR006033">
    <property type="entry name" value="AsnA_fam"/>
</dbReference>
<dbReference type="CDD" id="cd08963">
    <property type="entry name" value="L-asparaginase_I"/>
    <property type="match status" value="1"/>
</dbReference>
<dbReference type="NCBIfam" id="TIGR00519">
    <property type="entry name" value="asnASE_I"/>
    <property type="match status" value="1"/>
</dbReference>
<dbReference type="SFLD" id="SFLDS00057">
    <property type="entry name" value="Glutaminase/Asparaginase"/>
    <property type="match status" value="1"/>
</dbReference>
<dbReference type="InterPro" id="IPR027475">
    <property type="entry name" value="Asparaginase/glutaminase_AS2"/>
</dbReference>
<sequence length="359" mass="39543">MNYKIVNINTALPQPPIANLLIIYTGGTLGMEKDADGSLSPFNFGKIFEKLPDIRNYNLKLTVISFPKPIDSSDVSPTHWQDIGYIIDENYEQYDGFVVIHGTDTMAYSASALSFMLDGLNKPVIFTGSQLPIGVMRSDARENFLTSLEMASAKDENGNPLITEVCILFNSILIRGNRSKKIRSSQFGAFKSENYPKLAQAGITIEFNHGAIKPFIPGKKLNFQNQFDRRVAVMPLFPGLTEEYVNAILSTKGLKGVVLQSYGSGNASTRKWFVNALKKAMDSGIIIYNVSQCIGGRVIQGRYATSKKLQEMGVVSGDDITLEAAVTKLMFLLGSISDLNEVKRRLRENIAGEITITAT</sequence>
<dbReference type="PIRSF" id="PIRSF500176">
    <property type="entry name" value="L_ASNase"/>
    <property type="match status" value="1"/>
</dbReference>
<accession>A0ABT3RQ84</accession>
<comment type="caution">
    <text evidence="6">The sequence shown here is derived from an EMBL/GenBank/DDBJ whole genome shotgun (WGS) entry which is preliminary data.</text>
</comment>
<dbReference type="InterPro" id="IPR027473">
    <property type="entry name" value="L-asparaginase_C"/>
</dbReference>
<dbReference type="InterPro" id="IPR040919">
    <property type="entry name" value="Asparaginase_C"/>
</dbReference>
<dbReference type="PROSITE" id="PS51732">
    <property type="entry name" value="ASN_GLN_ASE_3"/>
    <property type="match status" value="1"/>
</dbReference>
<organism evidence="6 7">
    <name type="scientific">Mangrovivirga halotolerans</name>
    <dbReference type="NCBI Taxonomy" id="2993936"/>
    <lineage>
        <taxon>Bacteria</taxon>
        <taxon>Pseudomonadati</taxon>
        <taxon>Bacteroidota</taxon>
        <taxon>Cytophagia</taxon>
        <taxon>Cytophagales</taxon>
        <taxon>Mangrovivirgaceae</taxon>
        <taxon>Mangrovivirga</taxon>
    </lineage>
</organism>
<evidence type="ECO:0000259" key="5">
    <source>
        <dbReference type="Pfam" id="PF17763"/>
    </source>
</evidence>
<dbReference type="PROSITE" id="PS00917">
    <property type="entry name" value="ASN_GLN_ASE_2"/>
    <property type="match status" value="1"/>
</dbReference>
<evidence type="ECO:0000256" key="2">
    <source>
        <dbReference type="ARBA" id="ARBA00022801"/>
    </source>
</evidence>
<dbReference type="EMBL" id="JAPFQN010000004">
    <property type="protein sequence ID" value="MCX2743703.1"/>
    <property type="molecule type" value="Genomic_DNA"/>
</dbReference>
<dbReference type="InterPro" id="IPR027474">
    <property type="entry name" value="L-asparaginase_N"/>
</dbReference>
<keyword evidence="7" id="KW-1185">Reference proteome</keyword>
<dbReference type="Pfam" id="PF00710">
    <property type="entry name" value="Asparaginase"/>
    <property type="match status" value="1"/>
</dbReference>
<dbReference type="Proteomes" id="UP001209885">
    <property type="component" value="Unassembled WGS sequence"/>
</dbReference>
<dbReference type="Gene3D" id="3.40.50.1170">
    <property type="entry name" value="L-asparaginase, N-terminal domain"/>
    <property type="match status" value="1"/>
</dbReference>
<dbReference type="EC" id="3.5.1.1" evidence="1"/>
<proteinExistence type="predicted"/>
<evidence type="ECO:0000313" key="6">
    <source>
        <dbReference type="EMBL" id="MCX2743703.1"/>
    </source>
</evidence>
<feature type="active site" evidence="3">
    <location>
        <position position="103"/>
    </location>
</feature>
<dbReference type="InterPro" id="IPR041725">
    <property type="entry name" value="L-asparaginase_I"/>
</dbReference>
<dbReference type="Gene3D" id="3.40.50.40">
    <property type="match status" value="1"/>
</dbReference>
<evidence type="ECO:0000256" key="1">
    <source>
        <dbReference type="ARBA" id="ARBA00012920"/>
    </source>
</evidence>
<dbReference type="PIRSF" id="PIRSF001220">
    <property type="entry name" value="L-ASNase_gatD"/>
    <property type="match status" value="1"/>
</dbReference>
<name>A0ABT3RQ84_9BACT</name>
<feature type="domain" description="L-asparaginase N-terminal" evidence="4">
    <location>
        <begin position="20"/>
        <end position="210"/>
    </location>
</feature>
<dbReference type="PANTHER" id="PTHR11707:SF28">
    <property type="entry name" value="60 KDA LYSOPHOSPHOLIPASE"/>
    <property type="match status" value="1"/>
</dbReference>
<dbReference type="InterPro" id="IPR006034">
    <property type="entry name" value="Asparaginase/glutaminase-like"/>
</dbReference>
<evidence type="ECO:0000313" key="7">
    <source>
        <dbReference type="Proteomes" id="UP001209885"/>
    </source>
</evidence>